<evidence type="ECO:0000256" key="6">
    <source>
        <dbReference type="ARBA" id="ARBA00023277"/>
    </source>
</evidence>
<organism evidence="10 11">
    <name type="scientific">Prosthecobacter fusiformis</name>
    <dbReference type="NCBI Taxonomy" id="48464"/>
    <lineage>
        <taxon>Bacteria</taxon>
        <taxon>Pseudomonadati</taxon>
        <taxon>Verrucomicrobiota</taxon>
        <taxon>Verrucomicrobiia</taxon>
        <taxon>Verrucomicrobiales</taxon>
        <taxon>Verrucomicrobiaceae</taxon>
        <taxon>Prosthecobacter</taxon>
    </lineage>
</organism>
<dbReference type="GO" id="GO:0005829">
    <property type="term" value="C:cytosol"/>
    <property type="evidence" value="ECO:0007669"/>
    <property type="project" value="TreeGrafter"/>
</dbReference>
<feature type="binding site" evidence="7">
    <location>
        <position position="173"/>
    </location>
    <ligand>
        <name>NADP(+)</name>
        <dbReference type="ChEBI" id="CHEBI:58349"/>
    </ligand>
</feature>
<dbReference type="SUPFAM" id="SSF51735">
    <property type="entry name" value="NAD(P)-binding Rossmann-fold domains"/>
    <property type="match status" value="1"/>
</dbReference>
<reference evidence="10 11" key="1">
    <citation type="submission" date="2019-03" db="EMBL/GenBank/DDBJ databases">
        <title>Genomic Encyclopedia of Archaeal and Bacterial Type Strains, Phase II (KMG-II): from individual species to whole genera.</title>
        <authorList>
            <person name="Goeker M."/>
        </authorList>
    </citation>
    <scope>NUCLEOTIDE SEQUENCE [LARGE SCALE GENOMIC DNA]</scope>
    <source>
        <strain evidence="10 11">ATCC 25309</strain>
    </source>
</reference>
<comment type="catalytic activity">
    <reaction evidence="7">
        <text>D-glucose 6-phosphate + NADP(+) = 6-phospho-D-glucono-1,5-lactone + NADPH + H(+)</text>
        <dbReference type="Rhea" id="RHEA:15841"/>
        <dbReference type="ChEBI" id="CHEBI:15378"/>
        <dbReference type="ChEBI" id="CHEBI:57783"/>
        <dbReference type="ChEBI" id="CHEBI:57955"/>
        <dbReference type="ChEBI" id="CHEBI:58349"/>
        <dbReference type="ChEBI" id="CHEBI:61548"/>
        <dbReference type="EC" id="1.1.1.49"/>
    </reaction>
</comment>
<name>A0A4R7SU80_9BACT</name>
<evidence type="ECO:0000256" key="3">
    <source>
        <dbReference type="ARBA" id="ARBA00022526"/>
    </source>
</evidence>
<dbReference type="Proteomes" id="UP000295662">
    <property type="component" value="Unassembled WGS sequence"/>
</dbReference>
<accession>A0A4R7SU80</accession>
<evidence type="ECO:0000259" key="9">
    <source>
        <dbReference type="Pfam" id="PF02781"/>
    </source>
</evidence>
<feature type="binding site" evidence="7">
    <location>
        <position position="367"/>
    </location>
    <ligand>
        <name>substrate</name>
    </ligand>
</feature>
<evidence type="ECO:0000256" key="7">
    <source>
        <dbReference type="HAMAP-Rule" id="MF_00966"/>
    </source>
</evidence>
<dbReference type="GO" id="GO:0050661">
    <property type="term" value="F:NADP binding"/>
    <property type="evidence" value="ECO:0007669"/>
    <property type="project" value="UniProtKB-UniRule"/>
</dbReference>
<dbReference type="PANTHER" id="PTHR23429">
    <property type="entry name" value="GLUCOSE-6-PHOSPHATE 1-DEHYDROGENASE G6PD"/>
    <property type="match status" value="1"/>
</dbReference>
<evidence type="ECO:0000256" key="2">
    <source>
        <dbReference type="ARBA" id="ARBA00009975"/>
    </source>
</evidence>
<dbReference type="Gene3D" id="3.40.50.720">
    <property type="entry name" value="NAD(P)-binding Rossmann-like Domain"/>
    <property type="match status" value="1"/>
</dbReference>
<comment type="caution">
    <text evidence="7">Lacks conserved residue(s) required for the propagation of feature annotation.</text>
</comment>
<gene>
    <name evidence="7" type="primary">zwf</name>
    <name evidence="10" type="ORF">EI77_01189</name>
</gene>
<dbReference type="Pfam" id="PF02781">
    <property type="entry name" value="G6PD_C"/>
    <property type="match status" value="1"/>
</dbReference>
<keyword evidence="5 7" id="KW-0560">Oxidoreductase</keyword>
<sequence length="518" mass="58433">MPFPIMPELENPFQETLLQRHRAEPCTVVIFGATGDLTNRKLIPALYNVAAEGDLPPQFKVVGFARRDKSDDVFRQELEEGNRKNSRQGHSDELWASFSQSIHYHRSEFEDLEGYKALAELLNKFDEERGAPANRLFYLASAPEAFKPILEMLREAGLSQGVNGKWARVVCEKPFGKDLATARGLNETVAGTFEEKDTYRIDHYLGKETAQNIMVLRFANALFEPNWNSRYIDHVQITCAENLGMEGGRGGYYDTAGALRDMVQNHLFQLLSLVAMEPPTDLSADSVRDEKVKVIRALRPLVGPEAVGANVIRAQYTAGSVDGVSRVGYRQEDRVNPESKTEAYVALRLFVDTWRWQGVPFYIRVGKQLPKKATEISVHFKKPPQVPFATARLPGSSENTLVIRIQPDEGIALRILCKQPGQALSMQQVKMDFRYSGSFGKASPEAYERLLLDAMAGDATLFARRDEVESAWKFIDELEHAWHKSPNPPPMCEYPAGSWGPKEADDLLRQDGREWRLL</sequence>
<evidence type="ECO:0000256" key="5">
    <source>
        <dbReference type="ARBA" id="ARBA00023002"/>
    </source>
</evidence>
<dbReference type="Pfam" id="PF00479">
    <property type="entry name" value="G6PD_N"/>
    <property type="match status" value="1"/>
</dbReference>
<evidence type="ECO:0000256" key="1">
    <source>
        <dbReference type="ARBA" id="ARBA00004937"/>
    </source>
</evidence>
<dbReference type="EMBL" id="SOCA01000001">
    <property type="protein sequence ID" value="TDU81877.1"/>
    <property type="molecule type" value="Genomic_DNA"/>
</dbReference>
<feature type="binding site" evidence="7">
    <location>
        <begin position="108"/>
        <end position="109"/>
    </location>
    <ligand>
        <name>NADP(+)</name>
        <dbReference type="ChEBI" id="CHEBI:58349"/>
    </ligand>
</feature>
<feature type="binding site" evidence="7">
    <location>
        <position position="66"/>
    </location>
    <ligand>
        <name>NADP(+)</name>
        <dbReference type="ChEBI" id="CHEBI:58349"/>
    </ligand>
</feature>
<evidence type="ECO:0000313" key="10">
    <source>
        <dbReference type="EMBL" id="TDU81877.1"/>
    </source>
</evidence>
<dbReference type="PIRSF" id="PIRSF000110">
    <property type="entry name" value="G6PD"/>
    <property type="match status" value="1"/>
</dbReference>
<keyword evidence="6 7" id="KW-0119">Carbohydrate metabolism</keyword>
<keyword evidence="3 7" id="KW-0313">Glucose metabolism</keyword>
<dbReference type="RefSeq" id="WP_208300275.1">
    <property type="nucleotide sequence ID" value="NZ_SOCA01000001.1"/>
</dbReference>
<dbReference type="InterPro" id="IPR022675">
    <property type="entry name" value="G6P_DH_C"/>
</dbReference>
<dbReference type="PRINTS" id="PR00079">
    <property type="entry name" value="G6PDHDRGNASE"/>
</dbReference>
<comment type="similarity">
    <text evidence="2 7">Belongs to the glucose-6-phosphate dehydrogenase family.</text>
</comment>
<dbReference type="AlphaFoldDB" id="A0A4R7SU80"/>
<feature type="binding site" evidence="7">
    <location>
        <position position="203"/>
    </location>
    <ligand>
        <name>substrate</name>
    </ligand>
</feature>
<dbReference type="GO" id="GO:0004345">
    <property type="term" value="F:glucose-6-phosphate dehydrogenase activity"/>
    <property type="evidence" value="ECO:0007669"/>
    <property type="project" value="UniProtKB-UniRule"/>
</dbReference>
<dbReference type="PANTHER" id="PTHR23429:SF0">
    <property type="entry name" value="GLUCOSE-6-PHOSPHATE 1-DEHYDROGENASE"/>
    <property type="match status" value="1"/>
</dbReference>
<proteinExistence type="inferred from homology"/>
<evidence type="ECO:0000259" key="8">
    <source>
        <dbReference type="Pfam" id="PF00479"/>
    </source>
</evidence>
<dbReference type="EC" id="1.1.1.49" evidence="7"/>
<dbReference type="InterPro" id="IPR001282">
    <property type="entry name" value="G6P_DH"/>
</dbReference>
<feature type="active site" description="Proton acceptor" evidence="7">
    <location>
        <position position="266"/>
    </location>
</feature>
<feature type="domain" description="Glucose-6-phosphate dehydrogenase C-terminal" evidence="9">
    <location>
        <begin position="214"/>
        <end position="516"/>
    </location>
</feature>
<keyword evidence="11" id="KW-1185">Reference proteome</keyword>
<feature type="binding site" evidence="7">
    <location>
        <position position="372"/>
    </location>
    <ligand>
        <name>substrate</name>
    </ligand>
</feature>
<feature type="binding site" evidence="7">
    <location>
        <position position="207"/>
    </location>
    <ligand>
        <name>substrate</name>
    </ligand>
</feature>
<evidence type="ECO:0000313" key="11">
    <source>
        <dbReference type="Proteomes" id="UP000295662"/>
    </source>
</evidence>
<dbReference type="PROSITE" id="PS00069">
    <property type="entry name" value="G6P_DEHYDROGENASE"/>
    <property type="match status" value="1"/>
</dbReference>
<dbReference type="SUPFAM" id="SSF55347">
    <property type="entry name" value="Glyceraldehyde-3-phosphate dehydrogenase-like, C-terminal domain"/>
    <property type="match status" value="1"/>
</dbReference>
<dbReference type="HAMAP" id="MF_00966">
    <property type="entry name" value="G6PD"/>
    <property type="match status" value="1"/>
</dbReference>
<dbReference type="UniPathway" id="UPA00115">
    <property type="reaction ID" value="UER00408"/>
</dbReference>
<feature type="domain" description="Glucose-6-phosphate dehydrogenase NAD-binding" evidence="8">
    <location>
        <begin position="29"/>
        <end position="212"/>
    </location>
</feature>
<feature type="binding site" evidence="7">
    <location>
        <position position="261"/>
    </location>
    <ligand>
        <name>substrate</name>
    </ligand>
</feature>
<comment type="caution">
    <text evidence="10">The sequence shown here is derived from an EMBL/GenBank/DDBJ whole genome shotgun (WGS) entry which is preliminary data.</text>
</comment>
<dbReference type="InterPro" id="IPR036291">
    <property type="entry name" value="NAD(P)-bd_dom_sf"/>
</dbReference>
<dbReference type="InterPro" id="IPR019796">
    <property type="entry name" value="G6P_DH_AS"/>
</dbReference>
<dbReference type="Gene3D" id="3.30.360.10">
    <property type="entry name" value="Dihydrodipicolinate Reductase, domain 2"/>
    <property type="match status" value="1"/>
</dbReference>
<comment type="pathway">
    <text evidence="1 7">Carbohydrate degradation; pentose phosphate pathway; D-ribulose 5-phosphate from D-glucose 6-phosphate (oxidative stage): step 1/3.</text>
</comment>
<feature type="binding site" evidence="7">
    <location>
        <position position="241"/>
    </location>
    <ligand>
        <name>substrate</name>
    </ligand>
</feature>
<evidence type="ECO:0000256" key="4">
    <source>
        <dbReference type="ARBA" id="ARBA00022857"/>
    </source>
</evidence>
<comment type="function">
    <text evidence="7">Catalyzes the oxidation of glucose 6-phosphate to 6-phosphogluconolactone.</text>
</comment>
<protein>
    <recommendedName>
        <fullName evidence="7">Glucose-6-phosphate 1-dehydrogenase</fullName>
        <shortName evidence="7">G6PD</shortName>
        <ecNumber evidence="7">1.1.1.49</ecNumber>
    </recommendedName>
</protein>
<dbReference type="GO" id="GO:0006006">
    <property type="term" value="P:glucose metabolic process"/>
    <property type="evidence" value="ECO:0007669"/>
    <property type="project" value="UniProtKB-KW"/>
</dbReference>
<keyword evidence="4 7" id="KW-0521">NADP</keyword>
<dbReference type="InterPro" id="IPR022674">
    <property type="entry name" value="G6P_DH_NAD-bd"/>
</dbReference>
<dbReference type="GO" id="GO:0009051">
    <property type="term" value="P:pentose-phosphate shunt, oxidative branch"/>
    <property type="evidence" value="ECO:0007669"/>
    <property type="project" value="TreeGrafter"/>
</dbReference>
<dbReference type="NCBIfam" id="TIGR00871">
    <property type="entry name" value="zwf"/>
    <property type="match status" value="1"/>
</dbReference>